<dbReference type="EMBL" id="JAINUG010000068">
    <property type="protein sequence ID" value="KAJ8401834.1"/>
    <property type="molecule type" value="Genomic_DNA"/>
</dbReference>
<dbReference type="InterPro" id="IPR013783">
    <property type="entry name" value="Ig-like_fold"/>
</dbReference>
<evidence type="ECO:0000256" key="5">
    <source>
        <dbReference type="ARBA" id="ARBA00023136"/>
    </source>
</evidence>
<dbReference type="InterPro" id="IPR048651">
    <property type="entry name" value="CRLF2-like_D1"/>
</dbReference>
<keyword evidence="2 8" id="KW-0812">Transmembrane</keyword>
<evidence type="ECO:0000256" key="4">
    <source>
        <dbReference type="ARBA" id="ARBA00022989"/>
    </source>
</evidence>
<evidence type="ECO:0000313" key="12">
    <source>
        <dbReference type="Proteomes" id="UP001221898"/>
    </source>
</evidence>
<comment type="caution">
    <text evidence="11">The sequence shown here is derived from an EMBL/GenBank/DDBJ whole genome shotgun (WGS) entry which is preliminary data.</text>
</comment>
<name>A0AAD7WMT9_9TELE</name>
<evidence type="ECO:0000256" key="9">
    <source>
        <dbReference type="SAM" id="SignalP"/>
    </source>
</evidence>
<protein>
    <recommendedName>
        <fullName evidence="10">Fibronectin type-III domain-containing protein</fullName>
    </recommendedName>
</protein>
<keyword evidence="12" id="KW-1185">Reference proteome</keyword>
<feature type="domain" description="Fibronectin type-III" evidence="10">
    <location>
        <begin position="113"/>
        <end position="205"/>
    </location>
</feature>
<evidence type="ECO:0000256" key="8">
    <source>
        <dbReference type="SAM" id="Phobius"/>
    </source>
</evidence>
<keyword evidence="7" id="KW-0325">Glycoprotein</keyword>
<keyword evidence="3 9" id="KW-0732">Signal</keyword>
<dbReference type="GO" id="GO:0009897">
    <property type="term" value="C:external side of plasma membrane"/>
    <property type="evidence" value="ECO:0007669"/>
    <property type="project" value="TreeGrafter"/>
</dbReference>
<feature type="signal peptide" evidence="9">
    <location>
        <begin position="1"/>
        <end position="17"/>
    </location>
</feature>
<gene>
    <name evidence="11" type="ORF">AAFF_G00378050</name>
</gene>
<dbReference type="PANTHER" id="PTHR23037:SF47">
    <property type="entry name" value="INTERLEUKIN 2 RECEPTOR SUBUNIT GAMMA"/>
    <property type="match status" value="1"/>
</dbReference>
<organism evidence="11 12">
    <name type="scientific">Aldrovandia affinis</name>
    <dbReference type="NCBI Taxonomy" id="143900"/>
    <lineage>
        <taxon>Eukaryota</taxon>
        <taxon>Metazoa</taxon>
        <taxon>Chordata</taxon>
        <taxon>Craniata</taxon>
        <taxon>Vertebrata</taxon>
        <taxon>Euteleostomi</taxon>
        <taxon>Actinopterygii</taxon>
        <taxon>Neopterygii</taxon>
        <taxon>Teleostei</taxon>
        <taxon>Notacanthiformes</taxon>
        <taxon>Halosauridae</taxon>
        <taxon>Aldrovandia</taxon>
    </lineage>
</organism>
<dbReference type="CDD" id="cd00063">
    <property type="entry name" value="FN3"/>
    <property type="match status" value="1"/>
</dbReference>
<dbReference type="Proteomes" id="UP001221898">
    <property type="component" value="Unassembled WGS sequence"/>
</dbReference>
<comment type="subcellular location">
    <subcellularLocation>
        <location evidence="1">Membrane</location>
        <topology evidence="1">Single-pass type I membrane protein</topology>
    </subcellularLocation>
</comment>
<dbReference type="InterPro" id="IPR036116">
    <property type="entry name" value="FN3_sf"/>
</dbReference>
<dbReference type="Gene3D" id="2.60.40.10">
    <property type="entry name" value="Immunoglobulins"/>
    <property type="match status" value="2"/>
</dbReference>
<evidence type="ECO:0000256" key="1">
    <source>
        <dbReference type="ARBA" id="ARBA00004479"/>
    </source>
</evidence>
<dbReference type="SUPFAM" id="SSF49265">
    <property type="entry name" value="Fibronectin type III"/>
    <property type="match status" value="2"/>
</dbReference>
<dbReference type="GO" id="GO:0004896">
    <property type="term" value="F:cytokine receptor activity"/>
    <property type="evidence" value="ECO:0007669"/>
    <property type="project" value="TreeGrafter"/>
</dbReference>
<keyword evidence="6" id="KW-0675">Receptor</keyword>
<dbReference type="PANTHER" id="PTHR23037">
    <property type="entry name" value="CYTOKINE RECEPTOR"/>
    <property type="match status" value="1"/>
</dbReference>
<dbReference type="InterPro" id="IPR003961">
    <property type="entry name" value="FN3_dom"/>
</dbReference>
<evidence type="ECO:0000256" key="3">
    <source>
        <dbReference type="ARBA" id="ARBA00022729"/>
    </source>
</evidence>
<dbReference type="AlphaFoldDB" id="A0AAD7WMT9"/>
<sequence length="347" mass="39577">MLLGLFFFIPHLGYVSSSLPTVSCMIINLEYIHCTWNEHGISEFNYTFHSRLGTKKPYRECPTYLQEGGHKVGCRLPYATTDKFKTLSSKLSWGNSEMMMLEIELEDRVKLNPPHNLSLHMQNSSQLWLYWNISARTTCVENLVSYRKDTDQKWTSHPPTLGNYFSLPFPSESNQYTFKVKTRVAETCLESMWSDWSTPVFWGPIKGNITSTVPGSMDWKVWVSAVICCVVMVILVCLLVQNERLRIILIPIVPNVSKSLEELFYTYNGNVEDWLHIFKEFVEGFKPNFSEPACSMREYNSVPQASISGSECSLPIPLDQSDCLYTSCSTFTSSISAPPEYTPPGLV</sequence>
<keyword evidence="5 8" id="KW-0472">Membrane</keyword>
<reference evidence="11" key="1">
    <citation type="journal article" date="2023" name="Science">
        <title>Genome structures resolve the early diversification of teleost fishes.</title>
        <authorList>
            <person name="Parey E."/>
            <person name="Louis A."/>
            <person name="Montfort J."/>
            <person name="Bouchez O."/>
            <person name="Roques C."/>
            <person name="Iampietro C."/>
            <person name="Lluch J."/>
            <person name="Castinel A."/>
            <person name="Donnadieu C."/>
            <person name="Desvignes T."/>
            <person name="Floi Bucao C."/>
            <person name="Jouanno E."/>
            <person name="Wen M."/>
            <person name="Mejri S."/>
            <person name="Dirks R."/>
            <person name="Jansen H."/>
            <person name="Henkel C."/>
            <person name="Chen W.J."/>
            <person name="Zahm M."/>
            <person name="Cabau C."/>
            <person name="Klopp C."/>
            <person name="Thompson A.W."/>
            <person name="Robinson-Rechavi M."/>
            <person name="Braasch I."/>
            <person name="Lecointre G."/>
            <person name="Bobe J."/>
            <person name="Postlethwait J.H."/>
            <person name="Berthelot C."/>
            <person name="Roest Crollius H."/>
            <person name="Guiguen Y."/>
        </authorList>
    </citation>
    <scope>NUCLEOTIDE SEQUENCE</scope>
    <source>
        <strain evidence="11">NC1722</strain>
    </source>
</reference>
<dbReference type="FunFam" id="2.60.40.10:FF:000754">
    <property type="entry name" value="Cytokine receptor common subunit gamma"/>
    <property type="match status" value="1"/>
</dbReference>
<proteinExistence type="predicted"/>
<evidence type="ECO:0000256" key="6">
    <source>
        <dbReference type="ARBA" id="ARBA00023170"/>
    </source>
</evidence>
<evidence type="ECO:0000259" key="10">
    <source>
        <dbReference type="PROSITE" id="PS50853"/>
    </source>
</evidence>
<dbReference type="PROSITE" id="PS50853">
    <property type="entry name" value="FN3"/>
    <property type="match status" value="1"/>
</dbReference>
<feature type="transmembrane region" description="Helical" evidence="8">
    <location>
        <begin position="219"/>
        <end position="240"/>
    </location>
</feature>
<evidence type="ECO:0000313" key="11">
    <source>
        <dbReference type="EMBL" id="KAJ8401834.1"/>
    </source>
</evidence>
<keyword evidence="4 8" id="KW-1133">Transmembrane helix</keyword>
<accession>A0AAD7WMT9</accession>
<feature type="chain" id="PRO_5042185080" description="Fibronectin type-III domain-containing protein" evidence="9">
    <location>
        <begin position="18"/>
        <end position="347"/>
    </location>
</feature>
<evidence type="ECO:0000256" key="2">
    <source>
        <dbReference type="ARBA" id="ARBA00022692"/>
    </source>
</evidence>
<dbReference type="Pfam" id="PF21604">
    <property type="entry name" value="CRLF2_D1"/>
    <property type="match status" value="1"/>
</dbReference>
<evidence type="ECO:0000256" key="7">
    <source>
        <dbReference type="ARBA" id="ARBA00023180"/>
    </source>
</evidence>